<feature type="transmembrane region" description="Helical" evidence="2">
    <location>
        <begin position="67"/>
        <end position="86"/>
    </location>
</feature>
<accession>A0ABP7I5E5</accession>
<protein>
    <recommendedName>
        <fullName evidence="5">Histidine kinase</fullName>
    </recommendedName>
</protein>
<comment type="caution">
    <text evidence="3">The sequence shown here is derived from an EMBL/GenBank/DDBJ whole genome shotgun (WGS) entry which is preliminary data.</text>
</comment>
<evidence type="ECO:0000256" key="1">
    <source>
        <dbReference type="SAM" id="MobiDB-lite"/>
    </source>
</evidence>
<organism evidence="3 4">
    <name type="scientific">Nocardioides panacisoli</name>
    <dbReference type="NCBI Taxonomy" id="627624"/>
    <lineage>
        <taxon>Bacteria</taxon>
        <taxon>Bacillati</taxon>
        <taxon>Actinomycetota</taxon>
        <taxon>Actinomycetes</taxon>
        <taxon>Propionibacteriales</taxon>
        <taxon>Nocardioidaceae</taxon>
        <taxon>Nocardioides</taxon>
    </lineage>
</organism>
<feature type="transmembrane region" description="Helical" evidence="2">
    <location>
        <begin position="92"/>
        <end position="110"/>
    </location>
</feature>
<keyword evidence="2" id="KW-0472">Membrane</keyword>
<sequence length="235" mass="25637">MPTAAVTPRDPWFRRHPALALAVAGILFAGVLGLRMFFGSPVDAYSMLYALPVALVATTFGLRGGTVAGLIAVGLTVLWAMTQSVHLTPTGWASRVLPLLLLGLLLGHATDRERRAQEGHRKLEAAALLHREAIEINDSLVQGMAAAKWSFESGQVETGTRILDSTIADAHDLVSELIRRADMDARTEPLHDHSTSFHDPHRKPDRPDGPAKRTRAETAIPRQRTAAALLLRWRS</sequence>
<proteinExistence type="predicted"/>
<feature type="compositionally biased region" description="Basic and acidic residues" evidence="1">
    <location>
        <begin position="205"/>
        <end position="216"/>
    </location>
</feature>
<evidence type="ECO:0000313" key="4">
    <source>
        <dbReference type="Proteomes" id="UP001501821"/>
    </source>
</evidence>
<keyword evidence="2" id="KW-1133">Transmembrane helix</keyword>
<name>A0ABP7I5E5_9ACTN</name>
<keyword evidence="4" id="KW-1185">Reference proteome</keyword>
<keyword evidence="2" id="KW-0812">Transmembrane</keyword>
<feature type="compositionally biased region" description="Basic and acidic residues" evidence="1">
    <location>
        <begin position="188"/>
        <end position="199"/>
    </location>
</feature>
<evidence type="ECO:0008006" key="5">
    <source>
        <dbReference type="Google" id="ProtNLM"/>
    </source>
</evidence>
<evidence type="ECO:0000256" key="2">
    <source>
        <dbReference type="SAM" id="Phobius"/>
    </source>
</evidence>
<evidence type="ECO:0000313" key="3">
    <source>
        <dbReference type="EMBL" id="GAA3811169.1"/>
    </source>
</evidence>
<gene>
    <name evidence="3" type="ORF">GCM10022242_12040</name>
</gene>
<reference evidence="4" key="1">
    <citation type="journal article" date="2019" name="Int. J. Syst. Evol. Microbiol.">
        <title>The Global Catalogue of Microorganisms (GCM) 10K type strain sequencing project: providing services to taxonomists for standard genome sequencing and annotation.</title>
        <authorList>
            <consortium name="The Broad Institute Genomics Platform"/>
            <consortium name="The Broad Institute Genome Sequencing Center for Infectious Disease"/>
            <person name="Wu L."/>
            <person name="Ma J."/>
        </authorList>
    </citation>
    <scope>NUCLEOTIDE SEQUENCE [LARGE SCALE GENOMIC DNA]</scope>
    <source>
        <strain evidence="4">JCM 16953</strain>
    </source>
</reference>
<dbReference type="EMBL" id="BAABAH010000003">
    <property type="protein sequence ID" value="GAA3811169.1"/>
    <property type="molecule type" value="Genomic_DNA"/>
</dbReference>
<feature type="region of interest" description="Disordered" evidence="1">
    <location>
        <begin position="188"/>
        <end position="221"/>
    </location>
</feature>
<dbReference type="Proteomes" id="UP001501821">
    <property type="component" value="Unassembled WGS sequence"/>
</dbReference>
<feature type="transmembrane region" description="Helical" evidence="2">
    <location>
        <begin position="18"/>
        <end position="38"/>
    </location>
</feature>